<organism evidence="2 3">
    <name type="scientific">Mycobacterium phage Mendokysei</name>
    <dbReference type="NCBI Taxonomy" id="2099637"/>
    <lineage>
        <taxon>Viruses</taxon>
        <taxon>Duplodnaviria</taxon>
        <taxon>Heunggongvirae</taxon>
        <taxon>Uroviricota</taxon>
        <taxon>Caudoviricetes</taxon>
        <taxon>Bernalvirus</taxon>
        <taxon>Bernalvirus mendokysei</taxon>
    </lineage>
</organism>
<evidence type="ECO:0000313" key="2">
    <source>
        <dbReference type="EMBL" id="AVJ50244.1"/>
    </source>
</evidence>
<dbReference type="RefSeq" id="YP_009964137.1">
    <property type="nucleotide sequence ID" value="NC_051726.1"/>
</dbReference>
<dbReference type="GO" id="GO:0031640">
    <property type="term" value="P:killing of cells of another organism"/>
    <property type="evidence" value="ECO:0007669"/>
    <property type="project" value="UniProtKB-KW"/>
</dbReference>
<dbReference type="GO" id="GO:0016020">
    <property type="term" value="C:membrane"/>
    <property type="evidence" value="ECO:0007669"/>
    <property type="project" value="UniProtKB-UniRule"/>
</dbReference>
<evidence type="ECO:0000256" key="1">
    <source>
        <dbReference type="HAMAP-Rule" id="MF_04168"/>
    </source>
</evidence>
<dbReference type="KEGG" id="vg:60335847"/>
<sequence length="137" mass="13678">MTPRLRQTVYLLGTIASAVVSIAALWHGISDDAAAGIVNAIQGIVGLFGSAASATATVIVAKQRKAGAFDEQPATEAVVNGVQAVIEAHAAASKDLELVKNAVAGVAGAAEIGSSGVAELGGLAQQAIRRYTQVATL</sequence>
<accession>A0A2P1CGC7</accession>
<keyword evidence="1" id="KW-1030">Host cell inner membrane</keyword>
<reference evidence="3" key="1">
    <citation type="submission" date="2018-02" db="EMBL/GenBank/DDBJ databases">
        <authorList>
            <person name="Yee B."/>
            <person name="Bell B."/>
            <person name="Donohue J.-P."/>
            <person name="Ares M.Jr."/>
            <person name="Hartzog G.A."/>
            <person name="Dargyte M."/>
            <person name="DeMattos M."/>
            <person name="Divekar N."/>
            <person name="Farooq S."/>
            <person name="Hardison E."/>
            <person name="Peracchi L."/>
            <person name="Phillips A."/>
            <person name="Sennef S."/>
            <person name="Fridland S."/>
            <person name="Valenzuela-Sanchez M."/>
            <person name="Stoner T.H."/>
            <person name="Russell D.A."/>
            <person name="Pope W.H."/>
            <person name="Jacobs-Sera D."/>
            <person name="Hatfull G.F."/>
        </authorList>
    </citation>
    <scope>NUCLEOTIDE SEQUENCE [LARGE SCALE GENOMIC DNA]</scope>
</reference>
<comment type="function">
    <text evidence="1">Accumulates harmlessly in the cytoplasmic membrane until it reaches a critical concentration that triggers the formation of micron-scale pores (holes) causing host cell membrane disruption and endolysin escape into the periplasmic space. Determines the precise timing of host cell lysis. Participates with the endolysin protein in the sequential events which lead to the programmed host cell lysis releasing the mature viral particles from the host cell.</text>
</comment>
<keyword evidence="1" id="KW-0204">Cytolysis</keyword>
<feature type="transmembrane region" description="Helical" evidence="1">
    <location>
        <begin position="41"/>
        <end position="61"/>
    </location>
</feature>
<protein>
    <recommendedName>
        <fullName evidence="1">Holin</fullName>
    </recommendedName>
</protein>
<dbReference type="Proteomes" id="UP000241021">
    <property type="component" value="Segment"/>
</dbReference>
<dbReference type="HAMAP" id="MF_04168">
    <property type="entry name" value="HOLIN_D29"/>
    <property type="match status" value="1"/>
</dbReference>
<comment type="caution">
    <text evidence="1">Lacks conserved residue(s) required for the propagation of feature annotation.</text>
</comment>
<keyword evidence="1" id="KW-0812">Transmembrane</keyword>
<dbReference type="GO" id="GO:0020002">
    <property type="term" value="C:host cell plasma membrane"/>
    <property type="evidence" value="ECO:0007669"/>
    <property type="project" value="UniProtKB-SubCell"/>
</dbReference>
<dbReference type="EMBL" id="MG925349">
    <property type="protein sequence ID" value="AVJ50244.1"/>
    <property type="molecule type" value="Genomic_DNA"/>
</dbReference>
<keyword evidence="1" id="KW-1032">Host cell membrane</keyword>
<gene>
    <name evidence="2" type="primary">27</name>
    <name evidence="2" type="ORF">SEA_MENDOKYSEI_27</name>
</gene>
<keyword evidence="1" id="KW-1133">Transmembrane helix</keyword>
<dbReference type="InterPro" id="IPR032121">
    <property type="entry name" value="Myco_phage_holin"/>
</dbReference>
<evidence type="ECO:0000313" key="3">
    <source>
        <dbReference type="Proteomes" id="UP000241021"/>
    </source>
</evidence>
<dbReference type="GeneID" id="60335847"/>
<keyword evidence="1" id="KW-0472">Membrane</keyword>
<proteinExistence type="inferred from homology"/>
<feature type="transmembrane region" description="Helical" evidence="1">
    <location>
        <begin position="9"/>
        <end position="29"/>
    </location>
</feature>
<keyword evidence="1" id="KW-0578">Host cell lysis by virus</keyword>
<comment type="subunit">
    <text evidence="1">Homomultimer. Self-associates to form a pore.</text>
</comment>
<dbReference type="GO" id="GO:0140911">
    <property type="term" value="F:pore-forming activity"/>
    <property type="evidence" value="ECO:0007669"/>
    <property type="project" value="UniProtKB-UniRule"/>
</dbReference>
<comment type="subcellular location">
    <subcellularLocation>
        <location evidence="1">Host cell inner membrane</location>
        <topology evidence="1">Multi-pass membrane protein</topology>
    </subcellularLocation>
</comment>
<comment type="domain">
    <text evidence="1">The first transmembrane region undergoes a helix to beta-hairpin conformational change, which is responsible for its self-association and pore formation in the host membrane. The coiled coil region is required for host cell lysis and for cytotoxic activity. The C-terminus determines the size of the hole.</text>
</comment>
<keyword evidence="3" id="KW-1185">Reference proteome</keyword>
<keyword evidence="1" id="KW-1188">Viral release from host cell</keyword>
<dbReference type="Pfam" id="PF16081">
    <property type="entry name" value="Phage_holin_7_1"/>
    <property type="match status" value="1"/>
</dbReference>
<name>A0A2P1CGC7_9CAUD</name>
<keyword evidence="1" id="KW-1043">Host membrane</keyword>
<comment type="similarity">
    <text evidence="1">Belongs to the D29 holin family.</text>
</comment>